<dbReference type="PANTHER" id="PTHR11620">
    <property type="entry name" value="60S RIBOSOMAL PROTEIN L23A"/>
    <property type="match status" value="1"/>
</dbReference>
<evidence type="ECO:0000256" key="6">
    <source>
        <dbReference type="HAMAP-Rule" id="MF_01369"/>
    </source>
</evidence>
<dbReference type="SUPFAM" id="SSF54189">
    <property type="entry name" value="Ribosomal proteins S24e, L23 and L15e"/>
    <property type="match status" value="1"/>
</dbReference>
<evidence type="ECO:0000256" key="1">
    <source>
        <dbReference type="ARBA" id="ARBA00006700"/>
    </source>
</evidence>
<dbReference type="STRING" id="604330.SAMN04489857_1749"/>
<proteinExistence type="inferred from homology"/>
<evidence type="ECO:0000256" key="2">
    <source>
        <dbReference type="ARBA" id="ARBA00022730"/>
    </source>
</evidence>
<dbReference type="NCBIfam" id="NF004363">
    <property type="entry name" value="PRK05738.2-4"/>
    <property type="match status" value="1"/>
</dbReference>
<evidence type="ECO:0000313" key="7">
    <source>
        <dbReference type="EMBL" id="NMF25901.1"/>
    </source>
</evidence>
<dbReference type="InterPro" id="IPR013025">
    <property type="entry name" value="Ribosomal_uL23-like"/>
</dbReference>
<evidence type="ECO:0000256" key="5">
    <source>
        <dbReference type="ARBA" id="ARBA00023274"/>
    </source>
</evidence>
<evidence type="ECO:0000313" key="10">
    <source>
        <dbReference type="Proteomes" id="UP000198528"/>
    </source>
</evidence>
<dbReference type="OrthoDB" id="9793353at2"/>
<evidence type="ECO:0000313" key="12">
    <source>
        <dbReference type="Proteomes" id="UP000565613"/>
    </source>
</evidence>
<dbReference type="EMBL" id="FMZL01000004">
    <property type="protein sequence ID" value="SDC16927.1"/>
    <property type="molecule type" value="Genomic_DNA"/>
</dbReference>
<keyword evidence="10" id="KW-1185">Reference proteome</keyword>
<dbReference type="Pfam" id="PF00276">
    <property type="entry name" value="Ribosomal_L23"/>
    <property type="match status" value="1"/>
</dbReference>
<comment type="function">
    <text evidence="6">One of the early assembly proteins it binds 23S rRNA. One of the proteins that surrounds the polypeptide exit tunnel on the outside of the ribosome. Forms the main docking site for trigger factor binding to the ribosome.</text>
</comment>
<reference evidence="9" key="2">
    <citation type="submission" date="2016-10" db="EMBL/GenBank/DDBJ databases">
        <authorList>
            <person name="de Groot N.N."/>
        </authorList>
    </citation>
    <scope>NUCLEOTIDE SEQUENCE [LARGE SCALE GENOMIC DNA]</scope>
    <source>
        <strain evidence="8">DSM 22619</strain>
        <strain evidence="9">DSM 22620</strain>
    </source>
</reference>
<keyword evidence="2 6" id="KW-0699">rRNA-binding</keyword>
<dbReference type="Proteomes" id="UP000198528">
    <property type="component" value="Unassembled WGS sequence"/>
</dbReference>
<dbReference type="InterPro" id="IPR012678">
    <property type="entry name" value="Ribosomal_uL23/eL15/eS24_sf"/>
</dbReference>
<dbReference type="GO" id="GO:0019843">
    <property type="term" value="F:rRNA binding"/>
    <property type="evidence" value="ECO:0007669"/>
    <property type="project" value="UniProtKB-UniRule"/>
</dbReference>
<organism evidence="9 11">
    <name type="scientific">Parafannyhessea umbonata</name>
    <dbReference type="NCBI Taxonomy" id="604330"/>
    <lineage>
        <taxon>Bacteria</taxon>
        <taxon>Bacillati</taxon>
        <taxon>Actinomycetota</taxon>
        <taxon>Coriobacteriia</taxon>
        <taxon>Coriobacteriales</taxon>
        <taxon>Atopobiaceae</taxon>
        <taxon>Parafannyhessea</taxon>
    </lineage>
</organism>
<gene>
    <name evidence="6 7" type="primary">rplW</name>
    <name evidence="7" type="ORF">HF885_05560</name>
    <name evidence="8" type="ORF">SAMN04487824_104103</name>
    <name evidence="9" type="ORF">SAMN04489857_1749</name>
</gene>
<dbReference type="EMBL" id="JABAGR010000004">
    <property type="protein sequence ID" value="NMF25901.1"/>
    <property type="molecule type" value="Genomic_DNA"/>
</dbReference>
<evidence type="ECO:0000256" key="4">
    <source>
        <dbReference type="ARBA" id="ARBA00022980"/>
    </source>
</evidence>
<dbReference type="EMBL" id="LT629759">
    <property type="protein sequence ID" value="SDR95609.1"/>
    <property type="molecule type" value="Genomic_DNA"/>
</dbReference>
<reference evidence="7 12" key="3">
    <citation type="submission" date="2020-04" db="EMBL/GenBank/DDBJ databases">
        <authorList>
            <person name="Hitch T.C.A."/>
            <person name="Wylensek D."/>
            <person name="Clavel T."/>
        </authorList>
    </citation>
    <scope>NUCLEOTIDE SEQUENCE [LARGE SCALE GENOMIC DNA]</scope>
    <source>
        <strain evidence="7 12">105184</strain>
    </source>
</reference>
<reference evidence="10 11" key="1">
    <citation type="submission" date="2016-10" db="EMBL/GenBank/DDBJ databases">
        <authorList>
            <person name="Varghese N."/>
            <person name="Submissions S."/>
        </authorList>
    </citation>
    <scope>NUCLEOTIDE SEQUENCE [LARGE SCALE GENOMIC DNA]</scope>
    <source>
        <strain evidence="10">DSM 22619</strain>
        <strain evidence="11">DSM 22620</strain>
    </source>
</reference>
<dbReference type="GeneID" id="78501082"/>
<keyword evidence="4 6" id="KW-0689">Ribosomal protein</keyword>
<dbReference type="Gene3D" id="3.30.70.330">
    <property type="match status" value="1"/>
</dbReference>
<dbReference type="InterPro" id="IPR012677">
    <property type="entry name" value="Nucleotide-bd_a/b_plait_sf"/>
</dbReference>
<accession>A0A1H1NB93</accession>
<dbReference type="GO" id="GO:0005840">
    <property type="term" value="C:ribosome"/>
    <property type="evidence" value="ECO:0007669"/>
    <property type="project" value="UniProtKB-KW"/>
</dbReference>
<dbReference type="GO" id="GO:0006412">
    <property type="term" value="P:translation"/>
    <property type="evidence" value="ECO:0007669"/>
    <property type="project" value="UniProtKB-UniRule"/>
</dbReference>
<dbReference type="Proteomes" id="UP000565613">
    <property type="component" value="Unassembled WGS sequence"/>
</dbReference>
<name>A0A1H1NB93_9ACTN</name>
<comment type="subunit">
    <text evidence="6">Part of the 50S ribosomal subunit. Contacts protein L29, and trigger factor when it is bound to the ribosome.</text>
</comment>
<evidence type="ECO:0000313" key="11">
    <source>
        <dbReference type="Proteomes" id="UP000199480"/>
    </source>
</evidence>
<dbReference type="FunFam" id="3.30.70.330:FF:000001">
    <property type="entry name" value="50S ribosomal protein L23"/>
    <property type="match status" value="1"/>
</dbReference>
<dbReference type="HAMAP" id="MF_01369_B">
    <property type="entry name" value="Ribosomal_uL23_B"/>
    <property type="match status" value="1"/>
</dbReference>
<dbReference type="GO" id="GO:0003735">
    <property type="term" value="F:structural constituent of ribosome"/>
    <property type="evidence" value="ECO:0007669"/>
    <property type="project" value="InterPro"/>
</dbReference>
<evidence type="ECO:0000256" key="3">
    <source>
        <dbReference type="ARBA" id="ARBA00022884"/>
    </source>
</evidence>
<evidence type="ECO:0000313" key="8">
    <source>
        <dbReference type="EMBL" id="SDC16927.1"/>
    </source>
</evidence>
<dbReference type="GO" id="GO:1990904">
    <property type="term" value="C:ribonucleoprotein complex"/>
    <property type="evidence" value="ECO:0007669"/>
    <property type="project" value="UniProtKB-KW"/>
</dbReference>
<keyword evidence="3 6" id="KW-0694">RNA-binding</keyword>
<protein>
    <recommendedName>
        <fullName evidence="6">Large ribosomal subunit protein uL23</fullName>
    </recommendedName>
</protein>
<dbReference type="Proteomes" id="UP000199480">
    <property type="component" value="Chromosome I"/>
</dbReference>
<keyword evidence="5 6" id="KW-0687">Ribonucleoprotein</keyword>
<evidence type="ECO:0000313" key="9">
    <source>
        <dbReference type="EMBL" id="SDR95609.1"/>
    </source>
</evidence>
<comment type="similarity">
    <text evidence="1 6">Belongs to the universal ribosomal protein uL23 family.</text>
</comment>
<dbReference type="RefSeq" id="WP_090845521.1">
    <property type="nucleotide sequence ID" value="NZ_CAXVIU010000001.1"/>
</dbReference>
<sequence>MNSIYNVIIRPVVSERSFDLMSQGKYTFEVAAKAPKEEIADAVEKLFNVHVLKVNTMWVKPKNKRVRYVTGKTRTWKKAVVTVAEGEQIEVFANQQAAAEE</sequence>
<dbReference type="AlphaFoldDB" id="A0A1H1NB93"/>